<dbReference type="GO" id="GO:0006631">
    <property type="term" value="P:fatty acid metabolic process"/>
    <property type="evidence" value="ECO:0007669"/>
    <property type="project" value="UniProtKB-KW"/>
</dbReference>
<proteinExistence type="predicted"/>
<evidence type="ECO:0000256" key="4">
    <source>
        <dbReference type="ARBA" id="ARBA00023098"/>
    </source>
</evidence>
<evidence type="ECO:0000256" key="6">
    <source>
        <dbReference type="ARBA" id="ARBA00037410"/>
    </source>
</evidence>
<gene>
    <name evidence="8" type="ORF">CLUP02_12160</name>
</gene>
<keyword evidence="3" id="KW-0809">Transit peptide</keyword>
<dbReference type="CDD" id="cd06558">
    <property type="entry name" value="crotonase-like"/>
    <property type="match status" value="1"/>
</dbReference>
<keyword evidence="5" id="KW-0496">Mitochondrion</keyword>
<dbReference type="GO" id="GO:0005739">
    <property type="term" value="C:mitochondrion"/>
    <property type="evidence" value="ECO:0007669"/>
    <property type="project" value="UniProtKB-SubCell"/>
</dbReference>
<evidence type="ECO:0000256" key="5">
    <source>
        <dbReference type="ARBA" id="ARBA00023128"/>
    </source>
</evidence>
<dbReference type="KEGG" id="clup:CLUP02_12160"/>
<dbReference type="GO" id="GO:0016836">
    <property type="term" value="F:hydro-lyase activity"/>
    <property type="evidence" value="ECO:0007669"/>
    <property type="project" value="TreeGrafter"/>
</dbReference>
<dbReference type="Pfam" id="PF00378">
    <property type="entry name" value="ECH_1"/>
    <property type="match status" value="1"/>
</dbReference>
<name>A0A9Q8T0K9_9PEZI</name>
<dbReference type="RefSeq" id="XP_049148269.1">
    <property type="nucleotide sequence ID" value="XM_049291124.1"/>
</dbReference>
<dbReference type="PANTHER" id="PTHR43602">
    <property type="match status" value="1"/>
</dbReference>
<dbReference type="InterPro" id="IPR014748">
    <property type="entry name" value="Enoyl-CoA_hydra_C"/>
</dbReference>
<accession>A0A9Q8T0K9</accession>
<dbReference type="InterPro" id="IPR001753">
    <property type="entry name" value="Enoyl-CoA_hydra/iso"/>
</dbReference>
<dbReference type="PANTHER" id="PTHR43602:SF1">
    <property type="entry name" value="ENOYL-COA HYDRATASE DOMAIN-CONTAINING PROTEIN 3, MITOCHONDRIAL"/>
    <property type="match status" value="1"/>
</dbReference>
<dbReference type="Gene3D" id="1.10.12.10">
    <property type="entry name" value="Lyase 2-enoyl-coa Hydratase, Chain A, domain 2"/>
    <property type="match status" value="1"/>
</dbReference>
<dbReference type="Gene3D" id="3.90.226.10">
    <property type="entry name" value="2-enoyl-CoA Hydratase, Chain A, domain 1"/>
    <property type="match status" value="1"/>
</dbReference>
<sequence>MTIIPSSDGYDDDDGGNCSRCSYCRGFKDAITPEKKYRTSFGIRSGTAVRGWPSHGGIFFLDDCVGVDLEFLQLDRFEPTLRSEDQEEEDAHCLRMRMLGAVWFDSEYPRELEDYSKLGDYPITSRRSDHVIAGYPSTGGAWVLRVFEEDSRSMGVGRIKNARNMEERCRVIQKLGGVFYEDPFESPELDLRHEFPDPRRNGTVVYHMIRHMVPEKLTLEIRQKSQEVEVRISDAAPKASSESLRNPARRNALSLEILEDLRKQLLAHLTSPSSGRVLTLPPFRPPILRELEKAGSSSDSGDRSSSGYSWLVDAAEWNRERAGLPNVLVLRSSPGPVFSSGRDLKQLASLSRVEVKRTFALCAEVMSLIRQSPAPVICPIHGLATAAGLQLALSTDYPIALSTTKFQLPGASIGLPCTSPVTAVSRRLPPGQAYRLLLTAEAVAADDMRGAVDVVPTPEHAESTDTAAAAFEGRVAEVVERLAGSAGQPMALGKWAFWTQLGIKGDDVDGRGGDGYEDAASWAGRVMALHAGSADAQEGIASFIEKRKPQWQT</sequence>
<dbReference type="SUPFAM" id="SSF52096">
    <property type="entry name" value="ClpP/crotonase"/>
    <property type="match status" value="1"/>
</dbReference>
<keyword evidence="2" id="KW-0276">Fatty acid metabolism</keyword>
<comment type="function">
    <text evidence="6">May play a role in fatty acid biosynthesis and insulin sensitivity.</text>
</comment>
<keyword evidence="9" id="KW-1185">Reference proteome</keyword>
<dbReference type="GeneID" id="73346134"/>
<protein>
    <recommendedName>
        <fullName evidence="7">Enoyl-CoA hydratase domain-containing protein 3, mitochondrial</fullName>
    </recommendedName>
</protein>
<evidence type="ECO:0000313" key="8">
    <source>
        <dbReference type="EMBL" id="UQC86658.1"/>
    </source>
</evidence>
<organism evidence="8 9">
    <name type="scientific">Colletotrichum lupini</name>
    <dbReference type="NCBI Taxonomy" id="145971"/>
    <lineage>
        <taxon>Eukaryota</taxon>
        <taxon>Fungi</taxon>
        <taxon>Dikarya</taxon>
        <taxon>Ascomycota</taxon>
        <taxon>Pezizomycotina</taxon>
        <taxon>Sordariomycetes</taxon>
        <taxon>Hypocreomycetidae</taxon>
        <taxon>Glomerellales</taxon>
        <taxon>Glomerellaceae</taxon>
        <taxon>Colletotrichum</taxon>
        <taxon>Colletotrichum acutatum species complex</taxon>
    </lineage>
</organism>
<dbReference type="Proteomes" id="UP000830671">
    <property type="component" value="Chromosome 6"/>
</dbReference>
<dbReference type="InterPro" id="IPR052377">
    <property type="entry name" value="Mitochondrial_ECH-domain"/>
</dbReference>
<reference evidence="8" key="1">
    <citation type="journal article" date="2021" name="Mol. Plant Microbe Interact.">
        <title>Complete Genome Sequence of the Plant-Pathogenic Fungus Colletotrichum lupini.</title>
        <authorList>
            <person name="Baroncelli R."/>
            <person name="Pensec F."/>
            <person name="Da Lio D."/>
            <person name="Boufleur T."/>
            <person name="Vicente I."/>
            <person name="Sarrocco S."/>
            <person name="Picot A."/>
            <person name="Baraldi E."/>
            <person name="Sukno S."/>
            <person name="Thon M."/>
            <person name="Le Floch G."/>
        </authorList>
    </citation>
    <scope>NUCLEOTIDE SEQUENCE</scope>
    <source>
        <strain evidence="8">IMI 504893</strain>
    </source>
</reference>
<evidence type="ECO:0000313" key="9">
    <source>
        <dbReference type="Proteomes" id="UP000830671"/>
    </source>
</evidence>
<dbReference type="InterPro" id="IPR029045">
    <property type="entry name" value="ClpP/crotonase-like_dom_sf"/>
</dbReference>
<evidence type="ECO:0000256" key="3">
    <source>
        <dbReference type="ARBA" id="ARBA00022946"/>
    </source>
</evidence>
<dbReference type="EMBL" id="CP019478">
    <property type="protein sequence ID" value="UQC86658.1"/>
    <property type="molecule type" value="Genomic_DNA"/>
</dbReference>
<comment type="subcellular location">
    <subcellularLocation>
        <location evidence="1">Mitochondrion</location>
    </subcellularLocation>
</comment>
<evidence type="ECO:0000256" key="7">
    <source>
        <dbReference type="ARBA" id="ARBA00040545"/>
    </source>
</evidence>
<evidence type="ECO:0000256" key="2">
    <source>
        <dbReference type="ARBA" id="ARBA00022832"/>
    </source>
</evidence>
<evidence type="ECO:0000256" key="1">
    <source>
        <dbReference type="ARBA" id="ARBA00004173"/>
    </source>
</evidence>
<dbReference type="AlphaFoldDB" id="A0A9Q8T0K9"/>
<keyword evidence="4" id="KW-0443">Lipid metabolism</keyword>